<comment type="similarity">
    <text evidence="1">Belongs to the 'phage' integrase family.</text>
</comment>
<dbReference type="RefSeq" id="WP_400878918.1">
    <property type="nucleotide sequence ID" value="NZ_JBIWXY010000001.1"/>
</dbReference>
<dbReference type="CDD" id="cd01184">
    <property type="entry name" value="INT_C_like_1"/>
    <property type="match status" value="1"/>
</dbReference>
<sequence length="542" mass="61555">MSSEKYLELRGSTWWFRRKVPLAVIPQFQHRKEIRHSLGTTIRSEAVKLARLRAVELDQAFETALARERERLPKMKPIVPVTLTPELIRSVCERWIQSVVLSNDQDREQGFADVSYDDIAVNLQEVDPLLREARARAQTEVVDPALTTFLHLNGLQVSPGDALYRKLRYEFLNAVSAAHEVVKRRHEGEQVPTSAYVPVEAYRSQTEAHLSGSRTSMDALYTLWEQQVKDRPYSTLVSFNAVRKEFKAFHPEAGQDICLITRAMVLAYRDHLLQSLQPKTVEKKLGLLCALLQVATDRELLPRNPASRITVPKPKVMQVSRLPYSTEDLRTIVGSALYQGDFTPSKRSGAAAARWIPLLGIFTGARLEELAQLNVSDIQHDAVYGYYIHISDISDDGTGNKTLKTESSRRIVPIHAKLIDAGFIRYWQRCKADQHSKLFPELIPDKRGKYSAGWSKWWSQYSRDVIGMTDKRKVFHSFRHGFKDICRECGIGEDVHDALTGHAGGGVGRRYGSRQFPRKALFEAMQGFAIDVEVPIIEMMVA</sequence>
<evidence type="ECO:0000313" key="7">
    <source>
        <dbReference type="EMBL" id="MFJ5445112.1"/>
    </source>
</evidence>
<dbReference type="InterPro" id="IPR013762">
    <property type="entry name" value="Integrase-like_cat_sf"/>
</dbReference>
<dbReference type="InterPro" id="IPR050090">
    <property type="entry name" value="Tyrosine_recombinase_XerCD"/>
</dbReference>
<protein>
    <submittedName>
        <fullName evidence="7">DUF6538 domain-containing protein</fullName>
    </submittedName>
</protein>
<dbReference type="EMBL" id="JBIWXY010000001">
    <property type="protein sequence ID" value="MFJ5445112.1"/>
    <property type="molecule type" value="Genomic_DNA"/>
</dbReference>
<dbReference type="InterPro" id="IPR046668">
    <property type="entry name" value="DUF6538"/>
</dbReference>
<comment type="caution">
    <text evidence="7">The sequence shown here is derived from an EMBL/GenBank/DDBJ whole genome shotgun (WGS) entry which is preliminary data.</text>
</comment>
<dbReference type="Gene3D" id="1.10.443.10">
    <property type="entry name" value="Intergrase catalytic core"/>
    <property type="match status" value="1"/>
</dbReference>
<evidence type="ECO:0000313" key="8">
    <source>
        <dbReference type="Proteomes" id="UP001617669"/>
    </source>
</evidence>
<dbReference type="PROSITE" id="PS51900">
    <property type="entry name" value="CB"/>
    <property type="match status" value="1"/>
</dbReference>
<keyword evidence="4" id="KW-0233">DNA recombination</keyword>
<proteinExistence type="inferred from homology"/>
<gene>
    <name evidence="7" type="ORF">ACIKP9_02610</name>
</gene>
<evidence type="ECO:0000256" key="2">
    <source>
        <dbReference type="ARBA" id="ARBA00022908"/>
    </source>
</evidence>
<dbReference type="Pfam" id="PF20172">
    <property type="entry name" value="DUF6538"/>
    <property type="match status" value="1"/>
</dbReference>
<evidence type="ECO:0000256" key="4">
    <source>
        <dbReference type="ARBA" id="ARBA00023172"/>
    </source>
</evidence>
<organism evidence="7 8">
    <name type="scientific">Methylobacillus methanolivorans</name>
    <dbReference type="NCBI Taxonomy" id="1848927"/>
    <lineage>
        <taxon>Bacteria</taxon>
        <taxon>Pseudomonadati</taxon>
        <taxon>Pseudomonadota</taxon>
        <taxon>Betaproteobacteria</taxon>
        <taxon>Nitrosomonadales</taxon>
        <taxon>Methylophilaceae</taxon>
        <taxon>Methylobacillus</taxon>
    </lineage>
</organism>
<reference evidence="7 8" key="1">
    <citation type="submission" date="2024-11" db="EMBL/GenBank/DDBJ databases">
        <authorList>
            <person name="Kaparullina E.N."/>
            <person name="Delegan Y.A."/>
            <person name="Doronina N.V."/>
        </authorList>
    </citation>
    <scope>NUCLEOTIDE SEQUENCE [LARGE SCALE GENOMIC DNA]</scope>
    <source>
        <strain evidence="7 8">7sh_L</strain>
    </source>
</reference>
<dbReference type="Gene3D" id="1.10.150.130">
    <property type="match status" value="1"/>
</dbReference>
<evidence type="ECO:0000256" key="5">
    <source>
        <dbReference type="PROSITE-ProRule" id="PRU01248"/>
    </source>
</evidence>
<feature type="domain" description="Core-binding (CB)" evidence="6">
    <location>
        <begin position="215"/>
        <end position="296"/>
    </location>
</feature>
<dbReference type="SUPFAM" id="SSF56349">
    <property type="entry name" value="DNA breaking-rejoining enzymes"/>
    <property type="match status" value="1"/>
</dbReference>
<evidence type="ECO:0000256" key="3">
    <source>
        <dbReference type="ARBA" id="ARBA00023125"/>
    </source>
</evidence>
<dbReference type="InterPro" id="IPR011010">
    <property type="entry name" value="DNA_brk_join_enz"/>
</dbReference>
<dbReference type="Proteomes" id="UP001617669">
    <property type="component" value="Unassembled WGS sequence"/>
</dbReference>
<keyword evidence="2" id="KW-0229">DNA integration</keyword>
<accession>A0ABW8GIA9</accession>
<evidence type="ECO:0000256" key="1">
    <source>
        <dbReference type="ARBA" id="ARBA00008857"/>
    </source>
</evidence>
<dbReference type="InterPro" id="IPR044068">
    <property type="entry name" value="CB"/>
</dbReference>
<dbReference type="InterPro" id="IPR010998">
    <property type="entry name" value="Integrase_recombinase_N"/>
</dbReference>
<evidence type="ECO:0000259" key="6">
    <source>
        <dbReference type="PROSITE" id="PS51900"/>
    </source>
</evidence>
<dbReference type="PANTHER" id="PTHR30349">
    <property type="entry name" value="PHAGE INTEGRASE-RELATED"/>
    <property type="match status" value="1"/>
</dbReference>
<dbReference type="PANTHER" id="PTHR30349:SF41">
    <property type="entry name" value="INTEGRASE_RECOMBINASE PROTEIN MJ0367-RELATED"/>
    <property type="match status" value="1"/>
</dbReference>
<name>A0ABW8GIA9_9PROT</name>
<keyword evidence="8" id="KW-1185">Reference proteome</keyword>
<keyword evidence="3 5" id="KW-0238">DNA-binding</keyword>